<comment type="caution">
    <text evidence="16">The sequence shown here is derived from an EMBL/GenBank/DDBJ whole genome shotgun (WGS) entry which is preliminary data.</text>
</comment>
<dbReference type="Pfam" id="PF01807">
    <property type="entry name" value="Zn_ribbon_DnaG"/>
    <property type="match status" value="1"/>
</dbReference>
<dbReference type="Pfam" id="PF08275">
    <property type="entry name" value="DNAG_N"/>
    <property type="match status" value="1"/>
</dbReference>
<dbReference type="PIRSF" id="PIRSF002811">
    <property type="entry name" value="DnaG"/>
    <property type="match status" value="1"/>
</dbReference>
<evidence type="ECO:0000313" key="17">
    <source>
        <dbReference type="Proteomes" id="UP000581688"/>
    </source>
</evidence>
<evidence type="ECO:0000256" key="14">
    <source>
        <dbReference type="PIRSR" id="PIRSR002811-1"/>
    </source>
</evidence>
<dbReference type="GO" id="GO:0005737">
    <property type="term" value="C:cytoplasm"/>
    <property type="evidence" value="ECO:0007669"/>
    <property type="project" value="TreeGrafter"/>
</dbReference>
<comment type="cofactor">
    <cofactor evidence="12 13 14">
        <name>Zn(2+)</name>
        <dbReference type="ChEBI" id="CHEBI:29105"/>
    </cofactor>
    <text evidence="12 13 14">Binds 1 zinc ion per monomer.</text>
</comment>
<dbReference type="InterPro" id="IPR036977">
    <property type="entry name" value="DNA_primase_Znf_CHC2"/>
</dbReference>
<proteinExistence type="inferred from homology"/>
<gene>
    <name evidence="12" type="primary">dnaG</name>
    <name evidence="16" type="ORF">HNQ94_002779</name>
</gene>
<comment type="similarity">
    <text evidence="12 13">Belongs to the DnaG primase family.</text>
</comment>
<dbReference type="GO" id="GO:0008270">
    <property type="term" value="F:zinc ion binding"/>
    <property type="evidence" value="ECO:0007669"/>
    <property type="project" value="UniProtKB-UniRule"/>
</dbReference>
<dbReference type="RefSeq" id="WP_174494635.1">
    <property type="nucleotide sequence ID" value="NZ_CADDWK010000001.1"/>
</dbReference>
<evidence type="ECO:0000256" key="3">
    <source>
        <dbReference type="ARBA" id="ARBA00022679"/>
    </source>
</evidence>
<keyword evidence="10 12" id="KW-0238">DNA-binding</keyword>
<evidence type="ECO:0000256" key="10">
    <source>
        <dbReference type="ARBA" id="ARBA00023125"/>
    </source>
</evidence>
<evidence type="ECO:0000256" key="5">
    <source>
        <dbReference type="ARBA" id="ARBA00022705"/>
    </source>
</evidence>
<evidence type="ECO:0000256" key="11">
    <source>
        <dbReference type="ARBA" id="ARBA00023163"/>
    </source>
</evidence>
<dbReference type="InterPro" id="IPR019475">
    <property type="entry name" value="DNA_primase_DnaB-bd"/>
</dbReference>
<keyword evidence="4 12" id="KW-0548">Nucleotidyltransferase</keyword>
<comment type="function">
    <text evidence="12 13">RNA polymerase that catalyzes the synthesis of short RNA molecules used as primers for DNA polymerase during DNA replication.</text>
</comment>
<dbReference type="GO" id="GO:0006269">
    <property type="term" value="P:DNA replication, synthesis of primer"/>
    <property type="evidence" value="ECO:0007669"/>
    <property type="project" value="UniProtKB-UniRule"/>
</dbReference>
<keyword evidence="2 12" id="KW-0639">Primosome</keyword>
<dbReference type="SUPFAM" id="SSF57783">
    <property type="entry name" value="Zinc beta-ribbon"/>
    <property type="match status" value="1"/>
</dbReference>
<dbReference type="Gene3D" id="3.90.580.10">
    <property type="entry name" value="Zinc finger, CHC2-type domain"/>
    <property type="match status" value="1"/>
</dbReference>
<evidence type="ECO:0000256" key="13">
    <source>
        <dbReference type="PIRNR" id="PIRNR002811"/>
    </source>
</evidence>
<comment type="domain">
    <text evidence="12">Contains an N-terminal zinc-binding domain, a central core domain that contains the primase activity, and a C-terminal DnaB-binding domain.</text>
</comment>
<name>A0A841Q7J8_9BACI</name>
<dbReference type="GO" id="GO:0003678">
    <property type="term" value="F:DNA helicase activity"/>
    <property type="evidence" value="ECO:0007669"/>
    <property type="project" value="InterPro"/>
</dbReference>
<feature type="domain" description="Toprim" evidence="15">
    <location>
        <begin position="260"/>
        <end position="343"/>
    </location>
</feature>
<keyword evidence="3 12" id="KW-0808">Transferase</keyword>
<dbReference type="SUPFAM" id="SSF56731">
    <property type="entry name" value="DNA primase core"/>
    <property type="match status" value="1"/>
</dbReference>
<dbReference type="InterPro" id="IPR013264">
    <property type="entry name" value="DNAG_N"/>
</dbReference>
<dbReference type="InterPro" id="IPR006295">
    <property type="entry name" value="DNA_primase_DnaG"/>
</dbReference>
<dbReference type="GO" id="GO:0000428">
    <property type="term" value="C:DNA-directed RNA polymerase complex"/>
    <property type="evidence" value="ECO:0007669"/>
    <property type="project" value="UniProtKB-KW"/>
</dbReference>
<keyword evidence="8 12" id="KW-0862">Zinc</keyword>
<dbReference type="PANTHER" id="PTHR30313:SF2">
    <property type="entry name" value="DNA PRIMASE"/>
    <property type="match status" value="1"/>
</dbReference>
<dbReference type="InterPro" id="IPR016136">
    <property type="entry name" value="DNA_helicase_N/primase_C"/>
</dbReference>
<evidence type="ECO:0000256" key="1">
    <source>
        <dbReference type="ARBA" id="ARBA00022478"/>
    </source>
</evidence>
<evidence type="ECO:0000313" key="16">
    <source>
        <dbReference type="EMBL" id="MBB6454304.1"/>
    </source>
</evidence>
<dbReference type="FunFam" id="3.90.580.10:FF:000001">
    <property type="entry name" value="DNA primase"/>
    <property type="match status" value="1"/>
</dbReference>
<dbReference type="InterPro" id="IPR002694">
    <property type="entry name" value="Znf_CHC2"/>
</dbReference>
<evidence type="ECO:0000259" key="15">
    <source>
        <dbReference type="PROSITE" id="PS50880"/>
    </source>
</evidence>
<dbReference type="InterPro" id="IPR036185">
    <property type="entry name" value="DNA_heli_DnaB-like_N_sf"/>
</dbReference>
<dbReference type="InterPro" id="IPR050219">
    <property type="entry name" value="DnaG_primase"/>
</dbReference>
<keyword evidence="11 12" id="KW-0804">Transcription</keyword>
<dbReference type="SMART" id="SM00493">
    <property type="entry name" value="TOPRIM"/>
    <property type="match status" value="1"/>
</dbReference>
<feature type="zinc finger region" description="CHC2-type" evidence="12 14">
    <location>
        <begin position="40"/>
        <end position="64"/>
    </location>
</feature>
<dbReference type="Pfam" id="PF10410">
    <property type="entry name" value="DnaB_bind"/>
    <property type="match status" value="1"/>
</dbReference>
<comment type="subunit">
    <text evidence="12">Monomer. Interacts with DnaB.</text>
</comment>
<dbReference type="Gene3D" id="1.10.860.10">
    <property type="entry name" value="DNAb Helicase, Chain A"/>
    <property type="match status" value="1"/>
</dbReference>
<protein>
    <recommendedName>
        <fullName evidence="12 13">DNA primase</fullName>
        <ecNumber evidence="12">2.7.7.101</ecNumber>
    </recommendedName>
</protein>
<dbReference type="PROSITE" id="PS50880">
    <property type="entry name" value="TOPRIM"/>
    <property type="match status" value="1"/>
</dbReference>
<dbReference type="GO" id="GO:0003677">
    <property type="term" value="F:DNA binding"/>
    <property type="evidence" value="ECO:0007669"/>
    <property type="project" value="UniProtKB-KW"/>
</dbReference>
<evidence type="ECO:0000256" key="6">
    <source>
        <dbReference type="ARBA" id="ARBA00022723"/>
    </source>
</evidence>
<dbReference type="InterPro" id="IPR007693">
    <property type="entry name" value="DNA_helicase_DnaB-like_N"/>
</dbReference>
<dbReference type="AlphaFoldDB" id="A0A841Q7J8"/>
<dbReference type="SUPFAM" id="SSF48024">
    <property type="entry name" value="N-terminal domain of DnaB helicase"/>
    <property type="match status" value="1"/>
</dbReference>
<keyword evidence="6 12" id="KW-0479">Metal-binding</keyword>
<dbReference type="Pfam" id="PF00772">
    <property type="entry name" value="DnaB"/>
    <property type="match status" value="1"/>
</dbReference>
<dbReference type="InterPro" id="IPR030846">
    <property type="entry name" value="DnaG_bac"/>
</dbReference>
<dbReference type="EMBL" id="JACHGH010000008">
    <property type="protein sequence ID" value="MBB6454304.1"/>
    <property type="molecule type" value="Genomic_DNA"/>
</dbReference>
<organism evidence="16 17">
    <name type="scientific">Salirhabdus euzebyi</name>
    <dbReference type="NCBI Taxonomy" id="394506"/>
    <lineage>
        <taxon>Bacteria</taxon>
        <taxon>Bacillati</taxon>
        <taxon>Bacillota</taxon>
        <taxon>Bacilli</taxon>
        <taxon>Bacillales</taxon>
        <taxon>Bacillaceae</taxon>
        <taxon>Salirhabdus</taxon>
    </lineage>
</organism>
<dbReference type="NCBIfam" id="TIGR01391">
    <property type="entry name" value="dnaG"/>
    <property type="match status" value="1"/>
</dbReference>
<comment type="catalytic activity">
    <reaction evidence="12">
        <text>ssDNA + n NTP = ssDNA/pppN(pN)n-1 hybrid + (n-1) diphosphate.</text>
        <dbReference type="EC" id="2.7.7.101"/>
    </reaction>
</comment>
<dbReference type="Pfam" id="PF13155">
    <property type="entry name" value="Toprim_2"/>
    <property type="match status" value="1"/>
</dbReference>
<reference evidence="16 17" key="1">
    <citation type="submission" date="2020-08" db="EMBL/GenBank/DDBJ databases">
        <title>Genomic Encyclopedia of Type Strains, Phase IV (KMG-IV): sequencing the most valuable type-strain genomes for metagenomic binning, comparative biology and taxonomic classification.</title>
        <authorList>
            <person name="Goeker M."/>
        </authorList>
    </citation>
    <scope>NUCLEOTIDE SEQUENCE [LARGE SCALE GENOMIC DNA]</scope>
    <source>
        <strain evidence="16 17">DSM 19612</strain>
    </source>
</reference>
<keyword evidence="7 12" id="KW-0863">Zinc-finger</keyword>
<dbReference type="SMART" id="SM00400">
    <property type="entry name" value="ZnF_CHCC"/>
    <property type="match status" value="1"/>
</dbReference>
<keyword evidence="9" id="KW-0460">Magnesium</keyword>
<sequence>MPEQVPEKFIDELRSDSDIVEVVSEFVQLKKQGRNYLGLCPFHSENTPSFSVSPDKQIFRCFGCGKGGNVITFIMEIEGVSFFEALSILATQTGKTMPENIASNQKPSLSEEAQNILDAHEWVSKLYHHLLKHTKEGKQGNEYMRNRGILDETIDAFQIGFAPNVENFTASFLEKKGFHLQTMVKAGLLTAQMEQVYKDRFRGRVIFPIRNHQGKTVAFGGRIIDNGEPKYLNSPETEIFHKGKIFYNFDLARNHIRKTGEVILFEGYLDVIAAYQAGIKNGVATLGTSLTEAQAKLLKRYVDTVIICYDADRAGLEATNKAAKLLQQSGCTVKVAKLKQGMDPDDYIRAYGNESFHKHVIEASVTYMSFHLDYLKKDFNLQVDSDRLEYIERALDEIAKIQKPIERDHYVKDLGESFEISNEVLQQEIAYRRRKIDKHKDKQEVQRHTIDKKNIRTSEKLYPAYQNAERHLLALMLKNSSIAEKVQNELGSTFSLTNHQVLVTYLYAYYEENHEPDVSRFIEYLPESDLKNLAAQIAMLAVSENVSDREINDYINAVKGEHLNKEIHLLEKEQKEAERTNDPVEAAKIAMKILNIKKEWKHR</sequence>
<evidence type="ECO:0000256" key="8">
    <source>
        <dbReference type="ARBA" id="ARBA00022833"/>
    </source>
</evidence>
<dbReference type="GO" id="GO:0005524">
    <property type="term" value="F:ATP binding"/>
    <property type="evidence" value="ECO:0007669"/>
    <property type="project" value="InterPro"/>
</dbReference>
<dbReference type="InterPro" id="IPR037068">
    <property type="entry name" value="DNA_primase_core_N_sf"/>
</dbReference>
<evidence type="ECO:0000256" key="7">
    <source>
        <dbReference type="ARBA" id="ARBA00022771"/>
    </source>
</evidence>
<evidence type="ECO:0000256" key="12">
    <source>
        <dbReference type="HAMAP-Rule" id="MF_00974"/>
    </source>
</evidence>
<dbReference type="FunFam" id="3.40.1360.10:FF:000002">
    <property type="entry name" value="DNA primase"/>
    <property type="match status" value="1"/>
</dbReference>
<dbReference type="HAMAP" id="MF_00974">
    <property type="entry name" value="DNA_primase_DnaG"/>
    <property type="match status" value="1"/>
</dbReference>
<evidence type="ECO:0000256" key="4">
    <source>
        <dbReference type="ARBA" id="ARBA00022695"/>
    </source>
</evidence>
<dbReference type="InterPro" id="IPR034151">
    <property type="entry name" value="TOPRIM_DnaG_bac"/>
</dbReference>
<dbReference type="Gene3D" id="6.10.140.360">
    <property type="match status" value="1"/>
</dbReference>
<dbReference type="Gene3D" id="3.90.980.10">
    <property type="entry name" value="DNA primase, catalytic core, N-terminal domain"/>
    <property type="match status" value="1"/>
</dbReference>
<dbReference type="Gene3D" id="3.40.1360.10">
    <property type="match status" value="1"/>
</dbReference>
<dbReference type="EC" id="2.7.7.101" evidence="12"/>
<accession>A0A841Q7J8</accession>
<evidence type="ECO:0000256" key="9">
    <source>
        <dbReference type="ARBA" id="ARBA00022842"/>
    </source>
</evidence>
<dbReference type="PANTHER" id="PTHR30313">
    <property type="entry name" value="DNA PRIMASE"/>
    <property type="match status" value="1"/>
</dbReference>
<dbReference type="GO" id="GO:0003899">
    <property type="term" value="F:DNA-directed RNA polymerase activity"/>
    <property type="evidence" value="ECO:0007669"/>
    <property type="project" value="UniProtKB-UniRule"/>
</dbReference>
<evidence type="ECO:0000256" key="2">
    <source>
        <dbReference type="ARBA" id="ARBA00022515"/>
    </source>
</evidence>
<dbReference type="CDD" id="cd03364">
    <property type="entry name" value="TOPRIM_DnaG_primases"/>
    <property type="match status" value="1"/>
</dbReference>
<keyword evidence="1 12" id="KW-0240">DNA-directed RNA polymerase</keyword>
<keyword evidence="17" id="KW-1185">Reference proteome</keyword>
<dbReference type="Proteomes" id="UP000581688">
    <property type="component" value="Unassembled WGS sequence"/>
</dbReference>
<dbReference type="FunFam" id="3.90.980.10:FF:000001">
    <property type="entry name" value="DNA primase"/>
    <property type="match status" value="1"/>
</dbReference>
<dbReference type="GO" id="GO:1990077">
    <property type="term" value="C:primosome complex"/>
    <property type="evidence" value="ECO:0007669"/>
    <property type="project" value="UniProtKB-KW"/>
</dbReference>
<dbReference type="InterPro" id="IPR006171">
    <property type="entry name" value="TOPRIM_dom"/>
</dbReference>
<keyword evidence="5 12" id="KW-0235">DNA replication</keyword>